<reference evidence="2" key="1">
    <citation type="journal article" date="2015" name="Nat. Genet.">
        <title>The genome and transcriptome of the zoonotic hookworm Ancylostoma ceylanicum identify infection-specific gene families.</title>
        <authorList>
            <person name="Schwarz E.M."/>
            <person name="Hu Y."/>
            <person name="Antoshechkin I."/>
            <person name="Miller M.M."/>
            <person name="Sternberg P.W."/>
            <person name="Aroian R.V."/>
        </authorList>
    </citation>
    <scope>NUCLEOTIDE SEQUENCE</scope>
    <source>
        <strain evidence="2">HY135</strain>
    </source>
</reference>
<gene>
    <name evidence="1" type="primary">Acey_s0020.g161</name>
    <name evidence="1" type="ORF">Y032_0020g161</name>
</gene>
<sequence>MLYSEGRLSAKSSICGSTYSARNSLCAESARSSLSGRGSRSRGRFANLDTSSLHMGFDCVAQRLSGGTATR</sequence>
<dbReference type="AlphaFoldDB" id="A0A016V1T5"/>
<accession>A0A016V1T5</accession>
<evidence type="ECO:0000313" key="1">
    <source>
        <dbReference type="EMBL" id="EYC20972.1"/>
    </source>
</evidence>
<keyword evidence="2" id="KW-1185">Reference proteome</keyword>
<comment type="caution">
    <text evidence="1">The sequence shown here is derived from an EMBL/GenBank/DDBJ whole genome shotgun (WGS) entry which is preliminary data.</text>
</comment>
<name>A0A016V1T5_9BILA</name>
<protein>
    <submittedName>
        <fullName evidence="1">Uncharacterized protein</fullName>
    </submittedName>
</protein>
<proteinExistence type="predicted"/>
<dbReference type="EMBL" id="JARK01001356">
    <property type="protein sequence ID" value="EYC20972.1"/>
    <property type="molecule type" value="Genomic_DNA"/>
</dbReference>
<organism evidence="1 2">
    <name type="scientific">Ancylostoma ceylanicum</name>
    <dbReference type="NCBI Taxonomy" id="53326"/>
    <lineage>
        <taxon>Eukaryota</taxon>
        <taxon>Metazoa</taxon>
        <taxon>Ecdysozoa</taxon>
        <taxon>Nematoda</taxon>
        <taxon>Chromadorea</taxon>
        <taxon>Rhabditida</taxon>
        <taxon>Rhabditina</taxon>
        <taxon>Rhabditomorpha</taxon>
        <taxon>Strongyloidea</taxon>
        <taxon>Ancylostomatidae</taxon>
        <taxon>Ancylostomatinae</taxon>
        <taxon>Ancylostoma</taxon>
    </lineage>
</organism>
<dbReference type="Proteomes" id="UP000024635">
    <property type="component" value="Unassembled WGS sequence"/>
</dbReference>
<evidence type="ECO:0000313" key="2">
    <source>
        <dbReference type="Proteomes" id="UP000024635"/>
    </source>
</evidence>